<dbReference type="GO" id="GO:0003700">
    <property type="term" value="F:DNA-binding transcription factor activity"/>
    <property type="evidence" value="ECO:0007669"/>
    <property type="project" value="InterPro"/>
</dbReference>
<evidence type="ECO:0000256" key="1">
    <source>
        <dbReference type="ARBA" id="ARBA00023015"/>
    </source>
</evidence>
<dbReference type="EMBL" id="AP023367">
    <property type="protein sequence ID" value="BCJ93815.1"/>
    <property type="molecule type" value="Genomic_DNA"/>
</dbReference>
<keyword evidence="5" id="KW-1185">Reference proteome</keyword>
<keyword evidence="3" id="KW-0804">Transcription</keyword>
<dbReference type="GO" id="GO:0003677">
    <property type="term" value="F:DNA binding"/>
    <property type="evidence" value="ECO:0007669"/>
    <property type="project" value="UniProtKB-KW"/>
</dbReference>
<dbReference type="PANTHER" id="PTHR42756:SF1">
    <property type="entry name" value="TRANSCRIPTIONAL REPRESSOR OF EMRAB OPERON"/>
    <property type="match status" value="1"/>
</dbReference>
<dbReference type="PANTHER" id="PTHR42756">
    <property type="entry name" value="TRANSCRIPTIONAL REGULATOR, MARR"/>
    <property type="match status" value="1"/>
</dbReference>
<organism evidence="4 5">
    <name type="scientific">Anaerocolumna cellulosilytica</name>
    <dbReference type="NCBI Taxonomy" id="433286"/>
    <lineage>
        <taxon>Bacteria</taxon>
        <taxon>Bacillati</taxon>
        <taxon>Bacillota</taxon>
        <taxon>Clostridia</taxon>
        <taxon>Lachnospirales</taxon>
        <taxon>Lachnospiraceae</taxon>
        <taxon>Anaerocolumna</taxon>
    </lineage>
</organism>
<accession>A0A6S6R2R4</accession>
<dbReference type="CDD" id="cd00090">
    <property type="entry name" value="HTH_ARSR"/>
    <property type="match status" value="1"/>
</dbReference>
<dbReference type="InterPro" id="IPR011991">
    <property type="entry name" value="ArsR-like_HTH"/>
</dbReference>
<proteinExistence type="predicted"/>
<dbReference type="AlphaFoldDB" id="A0A6S6R2R4"/>
<dbReference type="Proteomes" id="UP000515561">
    <property type="component" value="Chromosome"/>
</dbReference>
<dbReference type="InterPro" id="IPR036390">
    <property type="entry name" value="WH_DNA-bd_sf"/>
</dbReference>
<reference evidence="4 5" key="1">
    <citation type="journal article" date="2016" name="Int. J. Syst. Evol. Microbiol.">
        <title>Descriptions of Anaerotaenia torta gen. nov., sp. nov. and Anaerocolumna cellulosilytica gen. nov., sp. nov. isolated from a methanogenic reactor of cattle waste.</title>
        <authorList>
            <person name="Uek A."/>
            <person name="Ohtaki Y."/>
            <person name="Kaku N."/>
            <person name="Ueki K."/>
        </authorList>
    </citation>
    <scope>NUCLEOTIDE SEQUENCE [LARGE SCALE GENOMIC DNA]</scope>
    <source>
        <strain evidence="4 5">SN021</strain>
    </source>
</reference>
<name>A0A6S6R2R4_9FIRM</name>
<dbReference type="Gene3D" id="1.10.10.10">
    <property type="entry name" value="Winged helix-like DNA-binding domain superfamily/Winged helix DNA-binding domain"/>
    <property type="match status" value="1"/>
</dbReference>
<sequence>MNKKLIAFVRELNEIEYACQRMLSQEYADVLDETITSSQIIILNHLYDGGRLLTGELARLMNISPSAISQMLNKMEKRKLIRRFINPENRREIYVELDIAGTNYIGTSQKIELSIIERFYSKLSMDDLKELKSIMQKFKQIIEQEQTNK</sequence>
<dbReference type="KEGG" id="acel:acsn021_13840"/>
<dbReference type="RefSeq" id="WP_184092484.1">
    <property type="nucleotide sequence ID" value="NZ_AP023367.1"/>
</dbReference>
<dbReference type="SMART" id="SM00347">
    <property type="entry name" value="HTH_MARR"/>
    <property type="match status" value="1"/>
</dbReference>
<evidence type="ECO:0000313" key="5">
    <source>
        <dbReference type="Proteomes" id="UP000515561"/>
    </source>
</evidence>
<keyword evidence="2" id="KW-0238">DNA-binding</keyword>
<evidence type="ECO:0000256" key="3">
    <source>
        <dbReference type="ARBA" id="ARBA00023163"/>
    </source>
</evidence>
<protein>
    <submittedName>
        <fullName evidence="4">Uncharacterized protein</fullName>
    </submittedName>
</protein>
<dbReference type="InterPro" id="IPR000835">
    <property type="entry name" value="HTH_MarR-typ"/>
</dbReference>
<keyword evidence="1" id="KW-0805">Transcription regulation</keyword>
<dbReference type="InterPro" id="IPR036388">
    <property type="entry name" value="WH-like_DNA-bd_sf"/>
</dbReference>
<dbReference type="PROSITE" id="PS50995">
    <property type="entry name" value="HTH_MARR_2"/>
    <property type="match status" value="1"/>
</dbReference>
<gene>
    <name evidence="4" type="ORF">acsn021_13840</name>
</gene>
<evidence type="ECO:0000256" key="2">
    <source>
        <dbReference type="ARBA" id="ARBA00023125"/>
    </source>
</evidence>
<evidence type="ECO:0000313" key="4">
    <source>
        <dbReference type="EMBL" id="BCJ93815.1"/>
    </source>
</evidence>
<dbReference type="SUPFAM" id="SSF46785">
    <property type="entry name" value="Winged helix' DNA-binding domain"/>
    <property type="match status" value="1"/>
</dbReference>
<dbReference type="Pfam" id="PF01047">
    <property type="entry name" value="MarR"/>
    <property type="match status" value="1"/>
</dbReference>